<keyword evidence="1" id="KW-0472">Membrane</keyword>
<keyword evidence="1" id="KW-1133">Transmembrane helix</keyword>
<sequence length="120" mass="13384">MNWRALGGCVYSTDFVFAAIAAWPRKCVVVIVYPPSGACTRRLFLLVTVCAASPCIVELSKVSATFTFCRPCFCLSPPFFYPLPVSVFMSKGHTMSPPPPFYVFLFACFPSPFFFLLWPS</sequence>
<name>A0A224YGC2_9ACAR</name>
<proteinExistence type="predicted"/>
<protein>
    <submittedName>
        <fullName evidence="2">Uncharacterized protein</fullName>
    </submittedName>
</protein>
<accession>A0A224YGC2</accession>
<evidence type="ECO:0000256" key="1">
    <source>
        <dbReference type="SAM" id="Phobius"/>
    </source>
</evidence>
<organism evidence="2">
    <name type="scientific">Rhipicephalus zambeziensis</name>
    <dbReference type="NCBI Taxonomy" id="60191"/>
    <lineage>
        <taxon>Eukaryota</taxon>
        <taxon>Metazoa</taxon>
        <taxon>Ecdysozoa</taxon>
        <taxon>Arthropoda</taxon>
        <taxon>Chelicerata</taxon>
        <taxon>Arachnida</taxon>
        <taxon>Acari</taxon>
        <taxon>Parasitiformes</taxon>
        <taxon>Ixodida</taxon>
        <taxon>Ixodoidea</taxon>
        <taxon>Ixodidae</taxon>
        <taxon>Rhipicephalinae</taxon>
        <taxon>Rhipicephalus</taxon>
        <taxon>Rhipicephalus</taxon>
    </lineage>
</organism>
<feature type="transmembrane region" description="Helical" evidence="1">
    <location>
        <begin position="101"/>
        <end position="118"/>
    </location>
</feature>
<dbReference type="AlphaFoldDB" id="A0A224YGC2"/>
<evidence type="ECO:0000313" key="2">
    <source>
        <dbReference type="EMBL" id="MAA13014.1"/>
    </source>
</evidence>
<reference evidence="2" key="1">
    <citation type="journal article" date="2017" name="Parasit. Vectors">
        <title>Sialotranscriptomics of Rhipicephalus zambeziensis reveals intricate expression profiles of secretory proteins and suggests tight temporal transcriptional regulation during blood-feeding.</title>
        <authorList>
            <person name="de Castro M.H."/>
            <person name="de Klerk D."/>
            <person name="Pienaar R."/>
            <person name="Rees D.J.G."/>
            <person name="Mans B.J."/>
        </authorList>
    </citation>
    <scope>NUCLEOTIDE SEQUENCE</scope>
    <source>
        <tissue evidence="2">Salivary glands</tissue>
    </source>
</reference>
<dbReference type="EMBL" id="GFPF01001868">
    <property type="protein sequence ID" value="MAA13014.1"/>
    <property type="molecule type" value="Transcribed_RNA"/>
</dbReference>
<keyword evidence="1" id="KW-0812">Transmembrane</keyword>